<dbReference type="OrthoDB" id="9801783at2"/>
<dbReference type="RefSeq" id="WP_124686531.1">
    <property type="nucleotide sequence ID" value="NZ_CP033970.1"/>
</dbReference>
<evidence type="ECO:0000313" key="4">
    <source>
        <dbReference type="EMBL" id="AZG16800.1"/>
    </source>
</evidence>
<keyword evidence="2" id="KW-0560">Oxidoreductase</keyword>
<evidence type="ECO:0000256" key="1">
    <source>
        <dbReference type="ARBA" id="ARBA00022723"/>
    </source>
</evidence>
<sequence>MTPRPRIAMVLGDPAGIGPELIARLLADPVAAQARILLIADREEWRRAMQVAGVSLTLPEVDRPDFQGTEQGPRLHHWALDGNPTYPRGAASAEGGRYCLGTLQVALNLAQAGQADAILFGPLNKSSMHAAGMGHNDELHWFAERLGYRGPFCEFNVLDGLWTSRVTSHVAIRDVPALITPERVRDAIDLIDHALRRSGVAAPRIAVCGLNPHNGDNGAFGREEIDVIGPAVAAAQARGVAAQGPFPADTIFLKVQGGPDERQFDAIVTMYHDQGQIGIKLMGFSRGVTVQGGLPVPITTPAHGTAFDIAQQGRANPGATLQAFHLACQMGARRLADARAA</sequence>
<evidence type="ECO:0000256" key="3">
    <source>
        <dbReference type="ARBA" id="ARBA00023027"/>
    </source>
</evidence>
<dbReference type="SUPFAM" id="SSF53659">
    <property type="entry name" value="Isocitrate/Isopropylmalate dehydrogenase-like"/>
    <property type="match status" value="1"/>
</dbReference>
<dbReference type="KEGG" id="cpau:EHF44_25905"/>
<protein>
    <submittedName>
        <fullName evidence="4">4-hydroxythreonine-4-phosphate dehydrogenase PdxA</fullName>
    </submittedName>
</protein>
<evidence type="ECO:0000256" key="2">
    <source>
        <dbReference type="ARBA" id="ARBA00023002"/>
    </source>
</evidence>
<evidence type="ECO:0000313" key="5">
    <source>
        <dbReference type="Proteomes" id="UP000270411"/>
    </source>
</evidence>
<accession>A0A3G8H9K0</accession>
<dbReference type="Proteomes" id="UP000270411">
    <property type="component" value="Chromosome 2"/>
</dbReference>
<name>A0A3G8H9K0_9BURK</name>
<proteinExistence type="predicted"/>
<keyword evidence="3" id="KW-0520">NAD</keyword>
<organism evidence="4 5">
    <name type="scientific">Cupriavidus pauculus</name>
    <dbReference type="NCBI Taxonomy" id="82633"/>
    <lineage>
        <taxon>Bacteria</taxon>
        <taxon>Pseudomonadati</taxon>
        <taxon>Pseudomonadota</taxon>
        <taxon>Betaproteobacteria</taxon>
        <taxon>Burkholderiales</taxon>
        <taxon>Burkholderiaceae</taxon>
        <taxon>Cupriavidus</taxon>
    </lineage>
</organism>
<dbReference type="PANTHER" id="PTHR30004">
    <property type="entry name" value="4-HYDROXYTHREONINE-4-PHOSPHATE DEHYDROGENASE"/>
    <property type="match status" value="1"/>
</dbReference>
<dbReference type="Gene3D" id="3.40.718.10">
    <property type="entry name" value="Isopropylmalate Dehydrogenase"/>
    <property type="match status" value="1"/>
</dbReference>
<dbReference type="EMBL" id="CP033970">
    <property type="protein sequence ID" value="AZG16800.1"/>
    <property type="molecule type" value="Genomic_DNA"/>
</dbReference>
<dbReference type="Pfam" id="PF04166">
    <property type="entry name" value="PdxA"/>
    <property type="match status" value="1"/>
</dbReference>
<keyword evidence="1" id="KW-0479">Metal-binding</keyword>
<reference evidence="5" key="1">
    <citation type="submission" date="2018-11" db="EMBL/GenBank/DDBJ databases">
        <title>FDA dAtabase for Regulatory Grade micrObial Sequences (FDA-ARGOS): Supporting development and validation of Infectious Disease Dx tests.</title>
        <authorList>
            <person name="Goldberg B."/>
            <person name="Campos J."/>
            <person name="Tallon L."/>
            <person name="Sadzewicz L."/>
            <person name="Zhao X."/>
            <person name="Vavikolanu K."/>
            <person name="Mehta A."/>
            <person name="Aluvathingal J."/>
            <person name="Nadendla S."/>
            <person name="Geyer C."/>
            <person name="Nandy P."/>
            <person name="Yan Y."/>
            <person name="Sichtig H."/>
        </authorList>
    </citation>
    <scope>NUCLEOTIDE SEQUENCE [LARGE SCALE GENOMIC DNA]</scope>
    <source>
        <strain evidence="5">FDAARGOS_614</strain>
    </source>
</reference>
<dbReference type="GO" id="GO:0016491">
    <property type="term" value="F:oxidoreductase activity"/>
    <property type="evidence" value="ECO:0007669"/>
    <property type="project" value="UniProtKB-KW"/>
</dbReference>
<dbReference type="PANTHER" id="PTHR30004:SF3">
    <property type="entry name" value="4-HYDROXYTHREONINE-4-PHOSPHATE DEHYDROGENASE 2-RELATED"/>
    <property type="match status" value="1"/>
</dbReference>
<dbReference type="AlphaFoldDB" id="A0A3G8H9K0"/>
<dbReference type="GO" id="GO:0046872">
    <property type="term" value="F:metal ion binding"/>
    <property type="evidence" value="ECO:0007669"/>
    <property type="project" value="UniProtKB-KW"/>
</dbReference>
<gene>
    <name evidence="4" type="ORF">EHF44_25905</name>
</gene>
<dbReference type="GO" id="GO:0051287">
    <property type="term" value="F:NAD binding"/>
    <property type="evidence" value="ECO:0007669"/>
    <property type="project" value="InterPro"/>
</dbReference>
<dbReference type="InterPro" id="IPR005255">
    <property type="entry name" value="PdxA_fam"/>
</dbReference>